<evidence type="ECO:0000259" key="1">
    <source>
        <dbReference type="SMART" id="SM00382"/>
    </source>
</evidence>
<dbReference type="NCBIfam" id="NF006485">
    <property type="entry name" value="PRK08903.1-5"/>
    <property type="match status" value="1"/>
</dbReference>
<dbReference type="SMART" id="SM00382">
    <property type="entry name" value="AAA"/>
    <property type="match status" value="1"/>
</dbReference>
<dbReference type="GO" id="GO:0005886">
    <property type="term" value="C:plasma membrane"/>
    <property type="evidence" value="ECO:0007669"/>
    <property type="project" value="TreeGrafter"/>
</dbReference>
<protein>
    <submittedName>
        <fullName evidence="2">DnaA regulatory inactivator Hda</fullName>
    </submittedName>
</protein>
<evidence type="ECO:0000313" key="2">
    <source>
        <dbReference type="EMBL" id="TSH95114.1"/>
    </source>
</evidence>
<dbReference type="EMBL" id="VLTJ01000022">
    <property type="protein sequence ID" value="TSH95114.1"/>
    <property type="molecule type" value="Genomic_DNA"/>
</dbReference>
<dbReference type="GO" id="GO:0032297">
    <property type="term" value="P:negative regulation of DNA-templated DNA replication initiation"/>
    <property type="evidence" value="ECO:0007669"/>
    <property type="project" value="InterPro"/>
</dbReference>
<dbReference type="Gene3D" id="1.10.8.60">
    <property type="match status" value="1"/>
</dbReference>
<dbReference type="SUPFAM" id="SSF52540">
    <property type="entry name" value="P-loop containing nucleoside triphosphate hydrolases"/>
    <property type="match status" value="1"/>
</dbReference>
<evidence type="ECO:0000313" key="3">
    <source>
        <dbReference type="Proteomes" id="UP000318405"/>
    </source>
</evidence>
<accession>A0A556AQB9</accession>
<dbReference type="PANTHER" id="PTHR30050:SF5">
    <property type="entry name" value="DNAA REGULATORY INACTIVATOR HDA"/>
    <property type="match status" value="1"/>
</dbReference>
<comment type="caution">
    <text evidence="2">The sequence shown here is derived from an EMBL/GenBank/DDBJ whole genome shotgun (WGS) entry which is preliminary data.</text>
</comment>
<dbReference type="InterPro" id="IPR027417">
    <property type="entry name" value="P-loop_NTPase"/>
</dbReference>
<dbReference type="InterPro" id="IPR055199">
    <property type="entry name" value="Hda_lid"/>
</dbReference>
<sequence length="234" mass="25045">MSNQAPQLLLDILPAPAPTLDNFIAGGNGEALAALRGIGPGRAIYLWGPAGSGRSHLLAAAVRAHPGAVLCGAATPAREFVALAEGGVPLVAIDDVGRLDERQQAAVFGIYNRWRESAAAEQRGFALVVAGDSAPLRMPLREDLRTRLGWDLVFRLDLLSDADKLAALHAHAAARSLDVTPELLEWLLTRHARDMRQLTALLDALDRYSLATKRPITLPLLKTMLAAQPRPPAD</sequence>
<keyword evidence="3" id="KW-1185">Reference proteome</keyword>
<dbReference type="Gene3D" id="3.40.50.300">
    <property type="entry name" value="P-loop containing nucleotide triphosphate hydrolases"/>
    <property type="match status" value="1"/>
</dbReference>
<dbReference type="NCBIfam" id="TIGR03420">
    <property type="entry name" value="DnaA_homol_Hda"/>
    <property type="match status" value="1"/>
</dbReference>
<dbReference type="AlphaFoldDB" id="A0A556AQB9"/>
<reference evidence="2 3" key="1">
    <citation type="submission" date="2019-07" db="EMBL/GenBank/DDBJ databases">
        <title>Qingshengfaniella alkalisoli gen. nov., sp. nov., isolated from saline soil.</title>
        <authorList>
            <person name="Xu L."/>
            <person name="Huang X.-X."/>
            <person name="Sun J.-Q."/>
        </authorList>
    </citation>
    <scope>NUCLEOTIDE SEQUENCE [LARGE SCALE GENOMIC DNA]</scope>
    <source>
        <strain evidence="2 3">DSM 27279</strain>
    </source>
</reference>
<dbReference type="OrthoDB" id="9784878at2"/>
<organism evidence="2 3">
    <name type="scientific">Verticiella sediminum</name>
    <dbReference type="NCBI Taxonomy" id="1247510"/>
    <lineage>
        <taxon>Bacteria</taxon>
        <taxon>Pseudomonadati</taxon>
        <taxon>Pseudomonadota</taxon>
        <taxon>Betaproteobacteria</taxon>
        <taxon>Burkholderiales</taxon>
        <taxon>Alcaligenaceae</taxon>
        <taxon>Verticiella</taxon>
    </lineage>
</organism>
<dbReference type="InterPro" id="IPR003593">
    <property type="entry name" value="AAA+_ATPase"/>
</dbReference>
<feature type="domain" description="AAA+ ATPase" evidence="1">
    <location>
        <begin position="40"/>
        <end position="154"/>
    </location>
</feature>
<dbReference type="GO" id="GO:0003688">
    <property type="term" value="F:DNA replication origin binding"/>
    <property type="evidence" value="ECO:0007669"/>
    <property type="project" value="TreeGrafter"/>
</dbReference>
<name>A0A556AQB9_9BURK</name>
<gene>
    <name evidence="2" type="ORF">FOZ76_11080</name>
</gene>
<dbReference type="PANTHER" id="PTHR30050">
    <property type="entry name" value="CHROMOSOMAL REPLICATION INITIATOR PROTEIN DNAA"/>
    <property type="match status" value="1"/>
</dbReference>
<dbReference type="Pfam" id="PF22688">
    <property type="entry name" value="Hda_lid"/>
    <property type="match status" value="1"/>
</dbReference>
<proteinExistence type="predicted"/>
<dbReference type="Proteomes" id="UP000318405">
    <property type="component" value="Unassembled WGS sequence"/>
</dbReference>
<dbReference type="InterPro" id="IPR017788">
    <property type="entry name" value="Hda"/>
</dbReference>
<dbReference type="GO" id="GO:0006270">
    <property type="term" value="P:DNA replication initiation"/>
    <property type="evidence" value="ECO:0007669"/>
    <property type="project" value="TreeGrafter"/>
</dbReference>